<sequence length="190" mass="21166">MARDEVNLSLIVDGPRKRKLAAHITSEDNVSADKDYTTKRLRQAGIGTTSSSKRRSPSIEDIEDEDACPRNTPPRNPRHILEPSDDEDDPPNPASRHARNPKDSSKSSQRRRSVSIEEIMDQDACPQNTPPRNPRHILEPSDDDDDPPNPAPQRPKKPTKNSAKEGDLSDSDIHIIEKPEEDAEAELGMS</sequence>
<gene>
    <name evidence="2" type="ORF">H0H81_007425</name>
</gene>
<accession>A0A9P7KGG5</accession>
<keyword evidence="3" id="KW-1185">Reference proteome</keyword>
<evidence type="ECO:0000313" key="3">
    <source>
        <dbReference type="Proteomes" id="UP000717328"/>
    </source>
</evidence>
<evidence type="ECO:0000313" key="2">
    <source>
        <dbReference type="EMBL" id="KAG5647790.1"/>
    </source>
</evidence>
<feature type="region of interest" description="Disordered" evidence="1">
    <location>
        <begin position="1"/>
        <end position="190"/>
    </location>
</feature>
<dbReference type="EMBL" id="JABCKI010001989">
    <property type="protein sequence ID" value="KAG5647790.1"/>
    <property type="molecule type" value="Genomic_DNA"/>
</dbReference>
<organism evidence="2 3">
    <name type="scientific">Sphagnurus paluster</name>
    <dbReference type="NCBI Taxonomy" id="117069"/>
    <lineage>
        <taxon>Eukaryota</taxon>
        <taxon>Fungi</taxon>
        <taxon>Dikarya</taxon>
        <taxon>Basidiomycota</taxon>
        <taxon>Agaricomycotina</taxon>
        <taxon>Agaricomycetes</taxon>
        <taxon>Agaricomycetidae</taxon>
        <taxon>Agaricales</taxon>
        <taxon>Tricholomatineae</taxon>
        <taxon>Lyophyllaceae</taxon>
        <taxon>Sphagnurus</taxon>
    </lineage>
</organism>
<comment type="caution">
    <text evidence="2">The sequence shown here is derived from an EMBL/GenBank/DDBJ whole genome shotgun (WGS) entry which is preliminary data.</text>
</comment>
<reference evidence="2" key="1">
    <citation type="submission" date="2021-02" db="EMBL/GenBank/DDBJ databases">
        <authorList>
            <person name="Nieuwenhuis M."/>
            <person name="Van De Peppel L.J.J."/>
        </authorList>
    </citation>
    <scope>NUCLEOTIDE SEQUENCE</scope>
    <source>
        <strain evidence="2">D49</strain>
    </source>
</reference>
<protein>
    <submittedName>
        <fullName evidence="2">Uncharacterized protein</fullName>
    </submittedName>
</protein>
<proteinExistence type="predicted"/>
<feature type="compositionally biased region" description="Basic and acidic residues" evidence="1">
    <location>
        <begin position="162"/>
        <end position="178"/>
    </location>
</feature>
<evidence type="ECO:0000256" key="1">
    <source>
        <dbReference type="SAM" id="MobiDB-lite"/>
    </source>
</evidence>
<reference evidence="2" key="2">
    <citation type="submission" date="2021-10" db="EMBL/GenBank/DDBJ databases">
        <title>Phylogenomics reveals ancestral predisposition of the termite-cultivated fungus Termitomyces towards a domesticated lifestyle.</title>
        <authorList>
            <person name="Auxier B."/>
            <person name="Grum-Grzhimaylo A."/>
            <person name="Cardenas M.E."/>
            <person name="Lodge J.D."/>
            <person name="Laessoe T."/>
            <person name="Pedersen O."/>
            <person name="Smith M.E."/>
            <person name="Kuyper T.W."/>
            <person name="Franco-Molano E.A."/>
            <person name="Baroni T.J."/>
            <person name="Aanen D.K."/>
        </authorList>
    </citation>
    <scope>NUCLEOTIDE SEQUENCE</scope>
    <source>
        <strain evidence="2">D49</strain>
    </source>
</reference>
<feature type="compositionally biased region" description="Acidic residues" evidence="1">
    <location>
        <begin position="179"/>
        <end position="190"/>
    </location>
</feature>
<dbReference type="OrthoDB" id="3318367at2759"/>
<name>A0A9P7KGG5_9AGAR</name>
<dbReference type="AlphaFoldDB" id="A0A9P7KGG5"/>
<dbReference type="Proteomes" id="UP000717328">
    <property type="component" value="Unassembled WGS sequence"/>
</dbReference>